<protein>
    <submittedName>
        <fullName evidence="1">(northern house mosquito) hypothetical protein</fullName>
    </submittedName>
</protein>
<dbReference type="AlphaFoldDB" id="A0A8D8L3C0"/>
<organism evidence="1">
    <name type="scientific">Culex pipiens</name>
    <name type="common">House mosquito</name>
    <dbReference type="NCBI Taxonomy" id="7175"/>
    <lineage>
        <taxon>Eukaryota</taxon>
        <taxon>Metazoa</taxon>
        <taxon>Ecdysozoa</taxon>
        <taxon>Arthropoda</taxon>
        <taxon>Hexapoda</taxon>
        <taxon>Insecta</taxon>
        <taxon>Pterygota</taxon>
        <taxon>Neoptera</taxon>
        <taxon>Endopterygota</taxon>
        <taxon>Diptera</taxon>
        <taxon>Nematocera</taxon>
        <taxon>Culicoidea</taxon>
        <taxon>Culicidae</taxon>
        <taxon>Culicinae</taxon>
        <taxon>Culicini</taxon>
        <taxon>Culex</taxon>
        <taxon>Culex</taxon>
    </lineage>
</organism>
<dbReference type="EMBL" id="HBUE01340914">
    <property type="protein sequence ID" value="CAG6598347.1"/>
    <property type="molecule type" value="Transcribed_RNA"/>
</dbReference>
<name>A0A8D8L3C0_CULPI</name>
<dbReference type="EMBL" id="HBUE01234034">
    <property type="protein sequence ID" value="CAG6546172.1"/>
    <property type="molecule type" value="Transcribed_RNA"/>
</dbReference>
<evidence type="ECO:0000313" key="1">
    <source>
        <dbReference type="EMBL" id="CAG6598347.1"/>
    </source>
</evidence>
<proteinExistence type="predicted"/>
<reference evidence="1" key="1">
    <citation type="submission" date="2021-05" db="EMBL/GenBank/DDBJ databases">
        <authorList>
            <person name="Alioto T."/>
            <person name="Alioto T."/>
            <person name="Gomez Garrido J."/>
        </authorList>
    </citation>
    <scope>NUCLEOTIDE SEQUENCE</scope>
</reference>
<sequence length="115" mass="12651">MCTKQQHFNLAVIMSYSFSIVPSALTCLNISAVRALNQKIIAGSLSRRCSCSGNFVLVPIELNSKLNILNSVARRRYQDPATQSASSSVTFMHSRNLSAVTTHKSAQSSQFRKKV</sequence>
<accession>A0A8D8L3C0</accession>